<reference evidence="1 2" key="1">
    <citation type="submission" date="2023-09" db="EMBL/GenBank/DDBJ databases">
        <title>Nesidiocoris tenuis whole genome shotgun sequence.</title>
        <authorList>
            <person name="Shibata T."/>
            <person name="Shimoda M."/>
            <person name="Kobayashi T."/>
            <person name="Uehara T."/>
        </authorList>
    </citation>
    <scope>NUCLEOTIDE SEQUENCE [LARGE SCALE GENOMIC DNA]</scope>
    <source>
        <strain evidence="1 2">Japan</strain>
    </source>
</reference>
<evidence type="ECO:0000313" key="1">
    <source>
        <dbReference type="EMBL" id="BES94253.1"/>
    </source>
</evidence>
<dbReference type="Proteomes" id="UP001307889">
    <property type="component" value="Chromosome 5"/>
</dbReference>
<dbReference type="EMBL" id="AP028913">
    <property type="protein sequence ID" value="BES94253.1"/>
    <property type="molecule type" value="Genomic_DNA"/>
</dbReference>
<name>A0ABN7AQL6_9HEMI</name>
<sequence>MINSRSPIANSVIILAKCDGGFTLIAATMVTGHLTRTRHRPAVQFTGHLAVAFHKPLSAWAPQELPSTRRASQSFL</sequence>
<keyword evidence="2" id="KW-1185">Reference proteome</keyword>
<evidence type="ECO:0000313" key="2">
    <source>
        <dbReference type="Proteomes" id="UP001307889"/>
    </source>
</evidence>
<protein>
    <submittedName>
        <fullName evidence="1">Uncharacterized protein</fullName>
    </submittedName>
</protein>
<accession>A0ABN7AQL6</accession>
<proteinExistence type="predicted"/>
<gene>
    <name evidence="1" type="ORF">NTJ_07062</name>
</gene>
<organism evidence="1 2">
    <name type="scientific">Nesidiocoris tenuis</name>
    <dbReference type="NCBI Taxonomy" id="355587"/>
    <lineage>
        <taxon>Eukaryota</taxon>
        <taxon>Metazoa</taxon>
        <taxon>Ecdysozoa</taxon>
        <taxon>Arthropoda</taxon>
        <taxon>Hexapoda</taxon>
        <taxon>Insecta</taxon>
        <taxon>Pterygota</taxon>
        <taxon>Neoptera</taxon>
        <taxon>Paraneoptera</taxon>
        <taxon>Hemiptera</taxon>
        <taxon>Heteroptera</taxon>
        <taxon>Panheteroptera</taxon>
        <taxon>Cimicomorpha</taxon>
        <taxon>Miridae</taxon>
        <taxon>Dicyphina</taxon>
        <taxon>Nesidiocoris</taxon>
    </lineage>
</organism>